<gene>
    <name evidence="2" type="ORF">MEDL_6250</name>
</gene>
<dbReference type="AlphaFoldDB" id="A0A8S3Q3Q1"/>
<dbReference type="Proteomes" id="UP000683360">
    <property type="component" value="Unassembled WGS sequence"/>
</dbReference>
<accession>A0A8S3Q3Q1</accession>
<evidence type="ECO:0000313" key="3">
    <source>
        <dbReference type="Proteomes" id="UP000683360"/>
    </source>
</evidence>
<sequence>MPLNEMKINFTKIDSTFTLYKKVKIDREHPELKKVVYGAIIRNTGNEDPFDTVQAVLPVNPENEPGSTNVQPESPAETENPPVQEITDSVNNLNICDKKQKKKEKKKIKKKTKKFIKGLSKEQLMERNLNANIATHEKLYLYRQKVIHATKCTPDYSDEETVCFSSLSNSDNVSTLQSIESAYGLQSVPVNHVQITDSLVLNFEEFHKILMEKLS</sequence>
<feature type="region of interest" description="Disordered" evidence="1">
    <location>
        <begin position="60"/>
        <end position="84"/>
    </location>
</feature>
<comment type="caution">
    <text evidence="2">The sequence shown here is derived from an EMBL/GenBank/DDBJ whole genome shotgun (WGS) entry which is preliminary data.</text>
</comment>
<keyword evidence="3" id="KW-1185">Reference proteome</keyword>
<reference evidence="2" key="1">
    <citation type="submission" date="2021-03" db="EMBL/GenBank/DDBJ databases">
        <authorList>
            <person name="Bekaert M."/>
        </authorList>
    </citation>
    <scope>NUCLEOTIDE SEQUENCE</scope>
</reference>
<name>A0A8S3Q3Q1_MYTED</name>
<evidence type="ECO:0000313" key="2">
    <source>
        <dbReference type="EMBL" id="CAG2190973.1"/>
    </source>
</evidence>
<evidence type="ECO:0000256" key="1">
    <source>
        <dbReference type="SAM" id="MobiDB-lite"/>
    </source>
</evidence>
<organism evidence="2 3">
    <name type="scientific">Mytilus edulis</name>
    <name type="common">Blue mussel</name>
    <dbReference type="NCBI Taxonomy" id="6550"/>
    <lineage>
        <taxon>Eukaryota</taxon>
        <taxon>Metazoa</taxon>
        <taxon>Spiralia</taxon>
        <taxon>Lophotrochozoa</taxon>
        <taxon>Mollusca</taxon>
        <taxon>Bivalvia</taxon>
        <taxon>Autobranchia</taxon>
        <taxon>Pteriomorphia</taxon>
        <taxon>Mytilida</taxon>
        <taxon>Mytiloidea</taxon>
        <taxon>Mytilidae</taxon>
        <taxon>Mytilinae</taxon>
        <taxon>Mytilus</taxon>
    </lineage>
</organism>
<protein>
    <submittedName>
        <fullName evidence="2">Uncharacterized protein</fullName>
    </submittedName>
</protein>
<proteinExistence type="predicted"/>
<dbReference type="EMBL" id="CAJPWZ010000349">
    <property type="protein sequence ID" value="CAG2190973.1"/>
    <property type="molecule type" value="Genomic_DNA"/>
</dbReference>
<dbReference type="OrthoDB" id="10306135at2759"/>